<dbReference type="CDD" id="cd03801">
    <property type="entry name" value="GT4_PimA-like"/>
    <property type="match status" value="1"/>
</dbReference>
<dbReference type="GO" id="GO:0016757">
    <property type="term" value="F:glycosyltransferase activity"/>
    <property type="evidence" value="ECO:0007669"/>
    <property type="project" value="InterPro"/>
</dbReference>
<gene>
    <name evidence="2" type="ORF">SAMN04488033_10758</name>
</gene>
<dbReference type="InterPro" id="IPR050194">
    <property type="entry name" value="Glycosyltransferase_grp1"/>
</dbReference>
<reference evidence="3" key="1">
    <citation type="submission" date="2016-10" db="EMBL/GenBank/DDBJ databases">
        <authorList>
            <person name="Varghese N."/>
            <person name="Submissions S."/>
        </authorList>
    </citation>
    <scope>NUCLEOTIDE SEQUENCE [LARGE SCALE GENOMIC DNA]</scope>
    <source>
        <strain evidence="3">DSM 23515</strain>
    </source>
</reference>
<dbReference type="Proteomes" id="UP000199116">
    <property type="component" value="Unassembled WGS sequence"/>
</dbReference>
<keyword evidence="3" id="KW-1185">Reference proteome</keyword>
<dbReference type="Pfam" id="PF00534">
    <property type="entry name" value="Glycos_transf_1"/>
    <property type="match status" value="1"/>
</dbReference>
<dbReference type="EMBL" id="FOOH01000007">
    <property type="protein sequence ID" value="SFF74181.1"/>
    <property type="molecule type" value="Genomic_DNA"/>
</dbReference>
<evidence type="ECO:0000259" key="1">
    <source>
        <dbReference type="Pfam" id="PF00534"/>
    </source>
</evidence>
<dbReference type="Gene3D" id="3.40.50.2000">
    <property type="entry name" value="Glycogen Phosphorylase B"/>
    <property type="match status" value="2"/>
</dbReference>
<organism evidence="2 3">
    <name type="scientific">Salegentibacter agarivorans</name>
    <dbReference type="NCBI Taxonomy" id="345907"/>
    <lineage>
        <taxon>Bacteria</taxon>
        <taxon>Pseudomonadati</taxon>
        <taxon>Bacteroidota</taxon>
        <taxon>Flavobacteriia</taxon>
        <taxon>Flavobacteriales</taxon>
        <taxon>Flavobacteriaceae</taxon>
        <taxon>Salegentibacter</taxon>
    </lineage>
</organism>
<dbReference type="InterPro" id="IPR001296">
    <property type="entry name" value="Glyco_trans_1"/>
</dbReference>
<dbReference type="AlphaFoldDB" id="A0A1I2LAG0"/>
<dbReference type="RefSeq" id="WP_075325970.1">
    <property type="nucleotide sequence ID" value="NZ_FOOH01000007.1"/>
</dbReference>
<proteinExistence type="predicted"/>
<name>A0A1I2LAG0_9FLAO</name>
<dbReference type="SUPFAM" id="SSF53756">
    <property type="entry name" value="UDP-Glycosyltransferase/glycogen phosphorylase"/>
    <property type="match status" value="1"/>
</dbReference>
<sequence length="336" mass="38525">MKKLLYIGNELEDRGGAPTFIDKLSPLLKNEGFEVKTSSSHKNQVLRLSEMLTSIIKNKTWVDYVLIDTYSTRNFWYAVLAAQLCRNLQLDYILLLHGGELPMRLKKNPQLSTSLFKNAKQNIAPSRYLFDIFHKAGFTNLKYIPNSIFLKDYPFKPRKVLKPKLLWVRAFAEIYNPILALQVLEKLLKEFPEAELCMVGPEKDDSYKECVNYAKKNKLPVKFTGKLSKSEWIALSEGYDIFLNTTNVDNTPVSLIEAMALGFPIISTNVGGIPYLLQDKKTGLLVPPDDKESMLSAIKELLINQDLAEKISRNARQQAEKFDWEIVKKDWKEVLV</sequence>
<dbReference type="PANTHER" id="PTHR45947">
    <property type="entry name" value="SULFOQUINOVOSYL TRANSFERASE SQD2"/>
    <property type="match status" value="1"/>
</dbReference>
<dbReference type="PANTHER" id="PTHR45947:SF3">
    <property type="entry name" value="SULFOQUINOVOSYL TRANSFERASE SQD2"/>
    <property type="match status" value="1"/>
</dbReference>
<keyword evidence="2" id="KW-0808">Transferase</keyword>
<evidence type="ECO:0000313" key="2">
    <source>
        <dbReference type="EMBL" id="SFF74181.1"/>
    </source>
</evidence>
<accession>A0A1I2LAG0</accession>
<protein>
    <submittedName>
        <fullName evidence="2">Glycosyltransferase involved in cell wall bisynthesis</fullName>
    </submittedName>
</protein>
<evidence type="ECO:0000313" key="3">
    <source>
        <dbReference type="Proteomes" id="UP000199116"/>
    </source>
</evidence>
<feature type="domain" description="Glycosyl transferase family 1" evidence="1">
    <location>
        <begin position="161"/>
        <end position="318"/>
    </location>
</feature>